<name>A0ABT7XTS1_9NEIS</name>
<dbReference type="EMBL" id="JAUEDK010000047">
    <property type="protein sequence ID" value="MDN0076944.1"/>
    <property type="molecule type" value="Genomic_DNA"/>
</dbReference>
<evidence type="ECO:0008006" key="3">
    <source>
        <dbReference type="Google" id="ProtNLM"/>
    </source>
</evidence>
<comment type="caution">
    <text evidence="1">The sequence shown here is derived from an EMBL/GenBank/DDBJ whole genome shotgun (WGS) entry which is preliminary data.</text>
</comment>
<reference evidence="1" key="1">
    <citation type="submission" date="2023-06" db="EMBL/GenBank/DDBJ databases">
        <authorList>
            <person name="Zhang S."/>
        </authorList>
    </citation>
    <scope>NUCLEOTIDE SEQUENCE</scope>
    <source>
        <strain evidence="1">SG2303</strain>
    </source>
</reference>
<proteinExistence type="predicted"/>
<accession>A0ABT7XTS1</accession>
<evidence type="ECO:0000313" key="1">
    <source>
        <dbReference type="EMBL" id="MDN0076944.1"/>
    </source>
</evidence>
<dbReference type="Proteomes" id="UP001168540">
    <property type="component" value="Unassembled WGS sequence"/>
</dbReference>
<gene>
    <name evidence="1" type="ORF">QU481_19040</name>
</gene>
<organism evidence="1 2">
    <name type="scientific">Crenobacter oryzisoli</name>
    <dbReference type="NCBI Taxonomy" id="3056844"/>
    <lineage>
        <taxon>Bacteria</taxon>
        <taxon>Pseudomonadati</taxon>
        <taxon>Pseudomonadota</taxon>
        <taxon>Betaproteobacteria</taxon>
        <taxon>Neisseriales</taxon>
        <taxon>Neisseriaceae</taxon>
        <taxon>Crenobacter</taxon>
    </lineage>
</organism>
<sequence>MAKPYDHALIGGGIFADFHIIKGARSIPVCNAPSPTVAVSIEIGRHIAAHAPLPGTEAHHEE</sequence>
<evidence type="ECO:0000313" key="2">
    <source>
        <dbReference type="Proteomes" id="UP001168540"/>
    </source>
</evidence>
<dbReference type="RefSeq" id="WP_289831576.1">
    <property type="nucleotide sequence ID" value="NZ_JAUEDK010000047.1"/>
</dbReference>
<protein>
    <recommendedName>
        <fullName evidence="3">Glucose-methanol-choline oxidoreductase C-terminal domain-containing protein</fullName>
    </recommendedName>
</protein>
<keyword evidence="2" id="KW-1185">Reference proteome</keyword>